<dbReference type="EC" id="3.1.1.61" evidence="2"/>
<comment type="caution">
    <text evidence="6">The sequence shown here is derived from an EMBL/GenBank/DDBJ whole genome shotgun (WGS) entry which is preliminary data.</text>
</comment>
<dbReference type="GO" id="GO:0005737">
    <property type="term" value="C:cytoplasm"/>
    <property type="evidence" value="ECO:0007669"/>
    <property type="project" value="InterPro"/>
</dbReference>
<dbReference type="RefSeq" id="WP_160370016.1">
    <property type="nucleotide sequence ID" value="NZ_WSQA01000012.1"/>
</dbReference>
<evidence type="ECO:0000313" key="7">
    <source>
        <dbReference type="Proteomes" id="UP000435036"/>
    </source>
</evidence>
<keyword evidence="1 4" id="KW-0378">Hydrolase</keyword>
<dbReference type="PROSITE" id="PS50122">
    <property type="entry name" value="CHEB"/>
    <property type="match status" value="1"/>
</dbReference>
<evidence type="ECO:0000256" key="1">
    <source>
        <dbReference type="ARBA" id="ARBA00022801"/>
    </source>
</evidence>
<organism evidence="6 7">
    <name type="scientific">Sphingobacterium humi</name>
    <dbReference type="NCBI Taxonomy" id="1796905"/>
    <lineage>
        <taxon>Bacteria</taxon>
        <taxon>Pseudomonadati</taxon>
        <taxon>Bacteroidota</taxon>
        <taxon>Sphingobacteriia</taxon>
        <taxon>Sphingobacteriales</taxon>
        <taxon>Sphingobacteriaceae</taxon>
        <taxon>Sphingobacterium</taxon>
    </lineage>
</organism>
<dbReference type="InterPro" id="IPR000673">
    <property type="entry name" value="Sig_transdc_resp-reg_Me-estase"/>
</dbReference>
<evidence type="ECO:0000313" key="6">
    <source>
        <dbReference type="EMBL" id="MVZ63295.1"/>
    </source>
</evidence>
<evidence type="ECO:0000256" key="4">
    <source>
        <dbReference type="PROSITE-ProRule" id="PRU00050"/>
    </source>
</evidence>
<protein>
    <recommendedName>
        <fullName evidence="2">protein-glutamate methylesterase</fullName>
        <ecNumber evidence="2">3.1.1.61</ecNumber>
    </recommendedName>
</protein>
<feature type="active site" evidence="4">
    <location>
        <position position="135"/>
    </location>
</feature>
<dbReference type="PANTHER" id="PTHR42872:SF3">
    <property type="entry name" value="PROTEIN-GLUTAMATE METHYLESTERASE_PROTEIN-GLUTAMINE GLUTAMINASE 1"/>
    <property type="match status" value="1"/>
</dbReference>
<dbReference type="CDD" id="cd16433">
    <property type="entry name" value="CheB"/>
    <property type="match status" value="1"/>
</dbReference>
<dbReference type="EMBL" id="WSQA01000012">
    <property type="protein sequence ID" value="MVZ63295.1"/>
    <property type="molecule type" value="Genomic_DNA"/>
</dbReference>
<dbReference type="PANTHER" id="PTHR42872">
    <property type="entry name" value="PROTEIN-GLUTAMATE METHYLESTERASE/PROTEIN-GLUTAMINE GLUTAMINASE"/>
    <property type="match status" value="1"/>
</dbReference>
<gene>
    <name evidence="6" type="ORF">GQF63_14790</name>
</gene>
<name>A0A6N8L0M1_9SPHI</name>
<dbReference type="Proteomes" id="UP000435036">
    <property type="component" value="Unassembled WGS sequence"/>
</dbReference>
<proteinExistence type="predicted"/>
<feature type="domain" description="CheB-type methylesterase" evidence="5">
    <location>
        <begin position="5"/>
        <end position="190"/>
    </location>
</feature>
<dbReference type="Pfam" id="PF01339">
    <property type="entry name" value="CheB_methylest"/>
    <property type="match status" value="1"/>
</dbReference>
<evidence type="ECO:0000256" key="3">
    <source>
        <dbReference type="ARBA" id="ARBA00048267"/>
    </source>
</evidence>
<dbReference type="GO" id="GO:0000156">
    <property type="term" value="F:phosphorelay response regulator activity"/>
    <property type="evidence" value="ECO:0007669"/>
    <property type="project" value="InterPro"/>
</dbReference>
<keyword evidence="7" id="KW-1185">Reference proteome</keyword>
<dbReference type="GO" id="GO:0006935">
    <property type="term" value="P:chemotaxis"/>
    <property type="evidence" value="ECO:0007669"/>
    <property type="project" value="UniProtKB-UniRule"/>
</dbReference>
<reference evidence="6 7" key="1">
    <citation type="submission" date="2019-12" db="EMBL/GenBank/DDBJ databases">
        <authorList>
            <person name="Dong K."/>
        </authorList>
    </citation>
    <scope>NUCLEOTIDE SEQUENCE [LARGE SCALE GENOMIC DNA]</scope>
    <source>
        <strain evidence="6 7">JCM 31225</strain>
    </source>
</reference>
<keyword evidence="4" id="KW-0145">Chemotaxis</keyword>
<dbReference type="SUPFAM" id="SSF52738">
    <property type="entry name" value="Methylesterase CheB, C-terminal domain"/>
    <property type="match status" value="1"/>
</dbReference>
<dbReference type="GO" id="GO:0008984">
    <property type="term" value="F:protein-glutamate methylesterase activity"/>
    <property type="evidence" value="ECO:0007669"/>
    <property type="project" value="UniProtKB-EC"/>
</dbReference>
<evidence type="ECO:0000259" key="5">
    <source>
        <dbReference type="PROSITE" id="PS50122"/>
    </source>
</evidence>
<accession>A0A6N8L0M1</accession>
<comment type="catalytic activity">
    <reaction evidence="3">
        <text>[protein]-L-glutamate 5-O-methyl ester + H2O = L-glutamyl-[protein] + methanol + H(+)</text>
        <dbReference type="Rhea" id="RHEA:23236"/>
        <dbReference type="Rhea" id="RHEA-COMP:10208"/>
        <dbReference type="Rhea" id="RHEA-COMP:10311"/>
        <dbReference type="ChEBI" id="CHEBI:15377"/>
        <dbReference type="ChEBI" id="CHEBI:15378"/>
        <dbReference type="ChEBI" id="CHEBI:17790"/>
        <dbReference type="ChEBI" id="CHEBI:29973"/>
        <dbReference type="ChEBI" id="CHEBI:82795"/>
        <dbReference type="EC" id="3.1.1.61"/>
    </reaction>
</comment>
<dbReference type="Gene3D" id="3.40.50.180">
    <property type="entry name" value="Methylesterase CheB, C-terminal domain"/>
    <property type="match status" value="1"/>
</dbReference>
<evidence type="ECO:0000256" key="2">
    <source>
        <dbReference type="ARBA" id="ARBA00039140"/>
    </source>
</evidence>
<sequence>MIEKPATHMIAIGGSAGAYELIVELLESLPAHFSVAIVVVLHRNSKYETKIESSLSQRLNKKVISVKDKMTVLPDNIYFAPPGYHLLIEPHFSFSLDISEPVQFSRPSIDVFFESMADIYQDKGTAFLLSGANTDGTYGLKRLLEMQATCYIQDPKDAKIDTMPRSGMTVSKKIKTLNNAEIIDFFSQLI</sequence>
<feature type="active site" evidence="4">
    <location>
        <position position="15"/>
    </location>
</feature>
<dbReference type="OrthoDB" id="1524092at2"/>
<dbReference type="AlphaFoldDB" id="A0A6N8L0M1"/>
<dbReference type="InterPro" id="IPR035909">
    <property type="entry name" value="CheB_C"/>
</dbReference>
<feature type="active site" evidence="4">
    <location>
        <position position="42"/>
    </location>
</feature>